<dbReference type="AlphaFoldDB" id="A0A933E8W5"/>
<organism evidence="13 14">
    <name type="scientific">Tectimicrobiota bacterium</name>
    <dbReference type="NCBI Taxonomy" id="2528274"/>
    <lineage>
        <taxon>Bacteria</taxon>
        <taxon>Pseudomonadati</taxon>
        <taxon>Nitrospinota/Tectimicrobiota group</taxon>
        <taxon>Candidatus Tectimicrobiota</taxon>
    </lineage>
</organism>
<feature type="repeat" description="Lumazine-binding" evidence="11">
    <location>
        <begin position="97"/>
        <end position="193"/>
    </location>
</feature>
<dbReference type="GO" id="GO:0009231">
    <property type="term" value="P:riboflavin biosynthetic process"/>
    <property type="evidence" value="ECO:0007669"/>
    <property type="project" value="UniProtKB-KW"/>
</dbReference>
<dbReference type="EC" id="2.5.1.9" evidence="5 10"/>
<comment type="catalytic activity">
    <reaction evidence="1">
        <text>2 6,7-dimethyl-8-(1-D-ribityl)lumazine + H(+) = 5-amino-6-(D-ribitylamino)uracil + riboflavin</text>
        <dbReference type="Rhea" id="RHEA:20772"/>
        <dbReference type="ChEBI" id="CHEBI:15378"/>
        <dbReference type="ChEBI" id="CHEBI:15934"/>
        <dbReference type="ChEBI" id="CHEBI:57986"/>
        <dbReference type="ChEBI" id="CHEBI:58201"/>
        <dbReference type="EC" id="2.5.1.9"/>
    </reaction>
</comment>
<dbReference type="FunFam" id="2.40.30.20:FF:000003">
    <property type="entry name" value="Riboflavin synthase, alpha subunit"/>
    <property type="match status" value="1"/>
</dbReference>
<dbReference type="InterPro" id="IPR026017">
    <property type="entry name" value="Lumazine-bd_dom"/>
</dbReference>
<dbReference type="GO" id="GO:0004746">
    <property type="term" value="F:riboflavin synthase activity"/>
    <property type="evidence" value="ECO:0007669"/>
    <property type="project" value="UniProtKB-UniRule"/>
</dbReference>
<dbReference type="Gene3D" id="2.40.30.20">
    <property type="match status" value="2"/>
</dbReference>
<evidence type="ECO:0000313" key="14">
    <source>
        <dbReference type="Proteomes" id="UP000752292"/>
    </source>
</evidence>
<evidence type="ECO:0000256" key="4">
    <source>
        <dbReference type="ARBA" id="ARBA00011233"/>
    </source>
</evidence>
<evidence type="ECO:0000256" key="10">
    <source>
        <dbReference type="NCBIfam" id="TIGR00187"/>
    </source>
</evidence>
<name>A0A933E8W5_UNCTE</name>
<sequence>MFSGIVEAVGRVRSLREGEGGARLGIEASAIMEGVKPGDSIAVNGACLTVSSLDAAGFEADLSPETLRRTNLGLLRVGEGCNLERALALGERLGGHLVTGHVDAVGRLRSRRTEGDSIWLTVGAPEEVMRYVVLKGSVAVDGISLTVAGVEEGAFSVAVIPHTSGRTTLAAKADGAPLNLEADLIGKYVEKLLAPHAQAGEPARGITLEALKAFGYA</sequence>
<dbReference type="NCBIfam" id="TIGR00187">
    <property type="entry name" value="ribE"/>
    <property type="match status" value="1"/>
</dbReference>
<dbReference type="Pfam" id="PF00677">
    <property type="entry name" value="Lum_binding"/>
    <property type="match status" value="2"/>
</dbReference>
<comment type="subunit">
    <text evidence="4">Homotrimer.</text>
</comment>
<dbReference type="Proteomes" id="UP000752292">
    <property type="component" value="Unassembled WGS sequence"/>
</dbReference>
<evidence type="ECO:0000313" key="13">
    <source>
        <dbReference type="EMBL" id="MBI4251453.1"/>
    </source>
</evidence>
<dbReference type="PANTHER" id="PTHR21098:SF0">
    <property type="entry name" value="RIBOFLAVIN SYNTHASE"/>
    <property type="match status" value="1"/>
</dbReference>
<evidence type="ECO:0000256" key="6">
    <source>
        <dbReference type="ARBA" id="ARBA00013950"/>
    </source>
</evidence>
<dbReference type="InterPro" id="IPR001783">
    <property type="entry name" value="Lumazine-bd"/>
</dbReference>
<keyword evidence="8 13" id="KW-0808">Transferase</keyword>
<comment type="function">
    <text evidence="2">Catalyzes the dismutation of two molecules of 6,7-dimethyl-8-ribityllumazine, resulting in the formation of riboflavin and 5-amino-6-(D-ribitylamino)uracil.</text>
</comment>
<protein>
    <recommendedName>
        <fullName evidence="6 10">Riboflavin synthase</fullName>
        <ecNumber evidence="5 10">2.5.1.9</ecNumber>
    </recommendedName>
</protein>
<dbReference type="InterPro" id="IPR023366">
    <property type="entry name" value="ATP_synth_asu-like_sf"/>
</dbReference>
<comment type="caution">
    <text evidence="13">The sequence shown here is derived from an EMBL/GenBank/DDBJ whole genome shotgun (WGS) entry which is preliminary data.</text>
</comment>
<dbReference type="InterPro" id="IPR017938">
    <property type="entry name" value="Riboflavin_synthase-like_b-brl"/>
</dbReference>
<dbReference type="PIRSF" id="PIRSF000498">
    <property type="entry name" value="Riboflavin_syn_A"/>
    <property type="match status" value="1"/>
</dbReference>
<evidence type="ECO:0000256" key="5">
    <source>
        <dbReference type="ARBA" id="ARBA00012827"/>
    </source>
</evidence>
<feature type="domain" description="Lumazine-binding" evidence="12">
    <location>
        <begin position="97"/>
        <end position="193"/>
    </location>
</feature>
<comment type="pathway">
    <text evidence="3">Cofactor biosynthesis; riboflavin biosynthesis; riboflavin from 2-hydroxy-3-oxobutyl phosphate and 5-amino-6-(D-ribitylamino)uracil: step 2/2.</text>
</comment>
<feature type="repeat" description="Lumazine-binding" evidence="11">
    <location>
        <begin position="1"/>
        <end position="96"/>
    </location>
</feature>
<keyword evidence="9" id="KW-0677">Repeat</keyword>
<keyword evidence="7" id="KW-0686">Riboflavin biosynthesis</keyword>
<dbReference type="EMBL" id="JACQRX010000145">
    <property type="protein sequence ID" value="MBI4251453.1"/>
    <property type="molecule type" value="Genomic_DNA"/>
</dbReference>
<dbReference type="PANTHER" id="PTHR21098">
    <property type="entry name" value="RIBOFLAVIN SYNTHASE ALPHA CHAIN"/>
    <property type="match status" value="1"/>
</dbReference>
<feature type="domain" description="Lumazine-binding" evidence="12">
    <location>
        <begin position="1"/>
        <end position="96"/>
    </location>
</feature>
<evidence type="ECO:0000256" key="2">
    <source>
        <dbReference type="ARBA" id="ARBA00002803"/>
    </source>
</evidence>
<evidence type="ECO:0000259" key="12">
    <source>
        <dbReference type="PROSITE" id="PS51177"/>
    </source>
</evidence>
<evidence type="ECO:0000256" key="7">
    <source>
        <dbReference type="ARBA" id="ARBA00022619"/>
    </source>
</evidence>
<dbReference type="PROSITE" id="PS51177">
    <property type="entry name" value="LUMAZINE_BIND"/>
    <property type="match status" value="2"/>
</dbReference>
<proteinExistence type="predicted"/>
<dbReference type="SUPFAM" id="SSF63380">
    <property type="entry name" value="Riboflavin synthase domain-like"/>
    <property type="match status" value="2"/>
</dbReference>
<gene>
    <name evidence="13" type="ORF">HY618_03255</name>
</gene>
<accession>A0A933E8W5</accession>
<evidence type="ECO:0000256" key="3">
    <source>
        <dbReference type="ARBA" id="ARBA00004887"/>
    </source>
</evidence>
<reference evidence="13" key="1">
    <citation type="submission" date="2020-07" db="EMBL/GenBank/DDBJ databases">
        <title>Huge and variable diversity of episymbiotic CPR bacteria and DPANN archaea in groundwater ecosystems.</title>
        <authorList>
            <person name="He C.Y."/>
            <person name="Keren R."/>
            <person name="Whittaker M."/>
            <person name="Farag I.F."/>
            <person name="Doudna J."/>
            <person name="Cate J.H.D."/>
            <person name="Banfield J.F."/>
        </authorList>
    </citation>
    <scope>NUCLEOTIDE SEQUENCE</scope>
    <source>
        <strain evidence="13">NC_groundwater_1370_Ag_S-0.2um_69_93</strain>
    </source>
</reference>
<evidence type="ECO:0000256" key="8">
    <source>
        <dbReference type="ARBA" id="ARBA00022679"/>
    </source>
</evidence>
<dbReference type="CDD" id="cd00402">
    <property type="entry name" value="Riboflavin_synthase_like"/>
    <property type="match status" value="1"/>
</dbReference>
<evidence type="ECO:0000256" key="1">
    <source>
        <dbReference type="ARBA" id="ARBA00000968"/>
    </source>
</evidence>
<evidence type="ECO:0000256" key="11">
    <source>
        <dbReference type="PROSITE-ProRule" id="PRU00524"/>
    </source>
</evidence>
<evidence type="ECO:0000256" key="9">
    <source>
        <dbReference type="ARBA" id="ARBA00022737"/>
    </source>
</evidence>
<dbReference type="FunFam" id="2.40.30.20:FF:000004">
    <property type="entry name" value="Riboflavin synthase, alpha subunit"/>
    <property type="match status" value="1"/>
</dbReference>
<dbReference type="NCBIfam" id="NF006767">
    <property type="entry name" value="PRK09289.1"/>
    <property type="match status" value="1"/>
</dbReference>